<protein>
    <submittedName>
        <fullName evidence="1">Uncharacterized protein</fullName>
    </submittedName>
</protein>
<dbReference type="AlphaFoldDB" id="A0A0A9EFS4"/>
<proteinExistence type="predicted"/>
<evidence type="ECO:0000313" key="1">
    <source>
        <dbReference type="EMBL" id="JAD97873.1"/>
    </source>
</evidence>
<name>A0A0A9EFS4_ARUDO</name>
<organism evidence="1">
    <name type="scientific">Arundo donax</name>
    <name type="common">Giant reed</name>
    <name type="synonym">Donax arundinaceus</name>
    <dbReference type="NCBI Taxonomy" id="35708"/>
    <lineage>
        <taxon>Eukaryota</taxon>
        <taxon>Viridiplantae</taxon>
        <taxon>Streptophyta</taxon>
        <taxon>Embryophyta</taxon>
        <taxon>Tracheophyta</taxon>
        <taxon>Spermatophyta</taxon>
        <taxon>Magnoliopsida</taxon>
        <taxon>Liliopsida</taxon>
        <taxon>Poales</taxon>
        <taxon>Poaceae</taxon>
        <taxon>PACMAD clade</taxon>
        <taxon>Arundinoideae</taxon>
        <taxon>Arundineae</taxon>
        <taxon>Arundo</taxon>
    </lineage>
</organism>
<sequence length="69" mass="7250">MQGLSNEGPSPSDHIFASAPVPHSLVHDQVPVPTPYAAAMYHHVPMGVAVGMVPMNSGHHQNGYGHGDK</sequence>
<reference evidence="1" key="2">
    <citation type="journal article" date="2015" name="Data Brief">
        <title>Shoot transcriptome of the giant reed, Arundo donax.</title>
        <authorList>
            <person name="Barrero R.A."/>
            <person name="Guerrero F.D."/>
            <person name="Moolhuijzen P."/>
            <person name="Goolsby J.A."/>
            <person name="Tidwell J."/>
            <person name="Bellgard S.E."/>
            <person name="Bellgard M.I."/>
        </authorList>
    </citation>
    <scope>NUCLEOTIDE SEQUENCE</scope>
    <source>
        <tissue evidence="1">Shoot tissue taken approximately 20 cm above the soil surface</tissue>
    </source>
</reference>
<accession>A0A0A9EFS4</accession>
<dbReference type="EMBL" id="GBRH01200022">
    <property type="protein sequence ID" value="JAD97873.1"/>
    <property type="molecule type" value="Transcribed_RNA"/>
</dbReference>
<reference evidence="1" key="1">
    <citation type="submission" date="2014-09" db="EMBL/GenBank/DDBJ databases">
        <authorList>
            <person name="Magalhaes I.L.F."/>
            <person name="Oliveira U."/>
            <person name="Santos F.R."/>
            <person name="Vidigal T.H.D.A."/>
            <person name="Brescovit A.D."/>
            <person name="Santos A.J."/>
        </authorList>
    </citation>
    <scope>NUCLEOTIDE SEQUENCE</scope>
    <source>
        <tissue evidence="1">Shoot tissue taken approximately 20 cm above the soil surface</tissue>
    </source>
</reference>